<proteinExistence type="predicted"/>
<accession>A0AB39TJQ6</accession>
<dbReference type="EMBL" id="CP163445">
    <property type="protein sequence ID" value="XDQ79412.1"/>
    <property type="molecule type" value="Genomic_DNA"/>
</dbReference>
<dbReference type="RefSeq" id="WP_369183325.1">
    <property type="nucleotide sequence ID" value="NZ_CP163445.1"/>
</dbReference>
<protein>
    <submittedName>
        <fullName evidence="1">Uncharacterized protein</fullName>
    </submittedName>
</protein>
<organism evidence="1">
    <name type="scientific">Streptomyces sp. Y1</name>
    <dbReference type="NCBI Taxonomy" id="3238634"/>
    <lineage>
        <taxon>Bacteria</taxon>
        <taxon>Bacillati</taxon>
        <taxon>Actinomycetota</taxon>
        <taxon>Actinomycetes</taxon>
        <taxon>Kitasatosporales</taxon>
        <taxon>Streptomycetaceae</taxon>
        <taxon>Streptomyces</taxon>
    </lineage>
</organism>
<dbReference type="AlphaFoldDB" id="A0AB39TJQ6"/>
<evidence type="ECO:0000313" key="1">
    <source>
        <dbReference type="EMBL" id="XDQ79412.1"/>
    </source>
</evidence>
<reference evidence="1" key="1">
    <citation type="submission" date="2024-07" db="EMBL/GenBank/DDBJ databases">
        <authorList>
            <person name="Yu S.T."/>
        </authorList>
    </citation>
    <scope>NUCLEOTIDE SEQUENCE</scope>
    <source>
        <strain evidence="1">Y1</strain>
    </source>
</reference>
<gene>
    <name evidence="1" type="ORF">AB2U05_13540</name>
</gene>
<sequence length="227" mass="23987">MYCTVDQARAQGATGTDAEVTSWILAAQEAVDRFTQQWWEPRTADVVADLPQDGLVLLPRRVRSVTGIVPYPLPVSVPELQLAPTAFVVRSSATTGDVDAVQIGFGGYDVLVAGAEPWSGGWWGLMRYYNAQQVKVSGSFGWDSAPPTVAQATALVTAALQAKARPGGDPMNQGGLDVDDEGNNVHVGPAENEDGTYRVGFRPSTGSAQADVMLVPYLNGRPAVAGL</sequence>
<name>A0AB39TJQ6_9ACTN</name>